<organism evidence="1 2">
    <name type="scientific">Camellia lanceoleosa</name>
    <dbReference type="NCBI Taxonomy" id="1840588"/>
    <lineage>
        <taxon>Eukaryota</taxon>
        <taxon>Viridiplantae</taxon>
        <taxon>Streptophyta</taxon>
        <taxon>Embryophyta</taxon>
        <taxon>Tracheophyta</taxon>
        <taxon>Spermatophyta</taxon>
        <taxon>Magnoliopsida</taxon>
        <taxon>eudicotyledons</taxon>
        <taxon>Gunneridae</taxon>
        <taxon>Pentapetalae</taxon>
        <taxon>asterids</taxon>
        <taxon>Ericales</taxon>
        <taxon>Theaceae</taxon>
        <taxon>Camellia</taxon>
    </lineage>
</organism>
<comment type="caution">
    <text evidence="1">The sequence shown here is derived from an EMBL/GenBank/DDBJ whole genome shotgun (WGS) entry which is preliminary data.</text>
</comment>
<evidence type="ECO:0000313" key="1">
    <source>
        <dbReference type="EMBL" id="KAI8026788.1"/>
    </source>
</evidence>
<dbReference type="Proteomes" id="UP001060215">
    <property type="component" value="Chromosome 3"/>
</dbReference>
<protein>
    <submittedName>
        <fullName evidence="1">Paired amphipathic helix protein Sin3-like 4</fullName>
    </submittedName>
</protein>
<evidence type="ECO:0000313" key="2">
    <source>
        <dbReference type="Proteomes" id="UP001060215"/>
    </source>
</evidence>
<keyword evidence="2" id="KW-1185">Reference proteome</keyword>
<gene>
    <name evidence="1" type="ORF">LOK49_LG02G01681</name>
</gene>
<accession>A0ACC0IP02</accession>
<reference evidence="1 2" key="1">
    <citation type="journal article" date="2022" name="Plant J.">
        <title>Chromosome-level genome of Camellia lanceoleosa provides a valuable resource for understanding genome evolution and self-incompatibility.</title>
        <authorList>
            <person name="Gong W."/>
            <person name="Xiao S."/>
            <person name="Wang L."/>
            <person name="Liao Z."/>
            <person name="Chang Y."/>
            <person name="Mo W."/>
            <person name="Hu G."/>
            <person name="Li W."/>
            <person name="Zhao G."/>
            <person name="Zhu H."/>
            <person name="Hu X."/>
            <person name="Ji K."/>
            <person name="Xiang X."/>
            <person name="Song Q."/>
            <person name="Yuan D."/>
            <person name="Jin S."/>
            <person name="Zhang L."/>
        </authorList>
    </citation>
    <scope>NUCLEOTIDE SEQUENCE [LARGE SCALE GENOMIC DNA]</scope>
    <source>
        <strain evidence="1">SQ_2022a</strain>
    </source>
</reference>
<sequence length="179" mass="19660">MEFEYHDSDIHEDLYHLVKYSCGEVCTTEQPWNPFLKPMLGVPSRPKGAEDMEDVVKDKNHISQSGVTNVGESNSSPIGGTTVITTKKSNPSRNENESTPPEQSSSCRVWLINCDNGVKEDSPHDVDHTACKSDTLHNARQLGNVQSNTIVANETSRLSRQGTSNEQLVNSNTSVVAAF</sequence>
<dbReference type="EMBL" id="CM045760">
    <property type="protein sequence ID" value="KAI8026788.1"/>
    <property type="molecule type" value="Genomic_DNA"/>
</dbReference>
<proteinExistence type="predicted"/>
<name>A0ACC0IP02_9ERIC</name>